<keyword evidence="3" id="KW-1185">Reference proteome</keyword>
<sequence>MPPKRKFNPIANLVNFITPKLKKWKVVKPRPETTETMGKENEATFAVAYDKGNILSVNEIVYEEDSMSISTDSAESIKEPIPIVTESFPTFAAVIMDASGKKFCTVEPENSMCNQEVCEEGGDQPSSELIDDSDNEAAASPKETTKRVIYALNLEDVKSALQDLTSILKPP</sequence>
<organism evidence="2 3">
    <name type="scientific">Gymnopilus junonius</name>
    <name type="common">Spectacular rustgill mushroom</name>
    <name type="synonym">Gymnopilus spectabilis subsp. junonius</name>
    <dbReference type="NCBI Taxonomy" id="109634"/>
    <lineage>
        <taxon>Eukaryota</taxon>
        <taxon>Fungi</taxon>
        <taxon>Dikarya</taxon>
        <taxon>Basidiomycota</taxon>
        <taxon>Agaricomycotina</taxon>
        <taxon>Agaricomycetes</taxon>
        <taxon>Agaricomycetidae</taxon>
        <taxon>Agaricales</taxon>
        <taxon>Agaricineae</taxon>
        <taxon>Hymenogastraceae</taxon>
        <taxon>Gymnopilus</taxon>
    </lineage>
</organism>
<evidence type="ECO:0000256" key="1">
    <source>
        <dbReference type="SAM" id="MobiDB-lite"/>
    </source>
</evidence>
<evidence type="ECO:0000313" key="2">
    <source>
        <dbReference type="EMBL" id="KAF8870797.1"/>
    </source>
</evidence>
<name>A0A9P5TFS9_GYMJU</name>
<reference evidence="2" key="1">
    <citation type="submission" date="2020-11" db="EMBL/GenBank/DDBJ databases">
        <authorList>
            <consortium name="DOE Joint Genome Institute"/>
            <person name="Ahrendt S."/>
            <person name="Riley R."/>
            <person name="Andreopoulos W."/>
            <person name="LaButti K."/>
            <person name="Pangilinan J."/>
            <person name="Ruiz-duenas F.J."/>
            <person name="Barrasa J.M."/>
            <person name="Sanchez-Garcia M."/>
            <person name="Camarero S."/>
            <person name="Miyauchi S."/>
            <person name="Serrano A."/>
            <person name="Linde D."/>
            <person name="Babiker R."/>
            <person name="Drula E."/>
            <person name="Ayuso-Fernandez I."/>
            <person name="Pacheco R."/>
            <person name="Padilla G."/>
            <person name="Ferreira P."/>
            <person name="Barriuso J."/>
            <person name="Kellner H."/>
            <person name="Castanera R."/>
            <person name="Alfaro M."/>
            <person name="Ramirez L."/>
            <person name="Pisabarro A.G."/>
            <person name="Kuo A."/>
            <person name="Tritt A."/>
            <person name="Lipzen A."/>
            <person name="He G."/>
            <person name="Yan M."/>
            <person name="Ng V."/>
            <person name="Cullen D."/>
            <person name="Martin F."/>
            <person name="Rosso M.-N."/>
            <person name="Henrissat B."/>
            <person name="Hibbett D."/>
            <person name="Martinez A.T."/>
            <person name="Grigoriev I.V."/>
        </authorList>
    </citation>
    <scope>NUCLEOTIDE SEQUENCE</scope>
    <source>
        <strain evidence="2">AH 44721</strain>
    </source>
</reference>
<gene>
    <name evidence="2" type="ORF">CPB84DRAFT_1754277</name>
</gene>
<protein>
    <submittedName>
        <fullName evidence="2">Uncharacterized protein</fullName>
    </submittedName>
</protein>
<dbReference type="AlphaFoldDB" id="A0A9P5TFS9"/>
<accession>A0A9P5TFS9</accession>
<comment type="caution">
    <text evidence="2">The sequence shown here is derived from an EMBL/GenBank/DDBJ whole genome shotgun (WGS) entry which is preliminary data.</text>
</comment>
<feature type="region of interest" description="Disordered" evidence="1">
    <location>
        <begin position="117"/>
        <end position="142"/>
    </location>
</feature>
<proteinExistence type="predicted"/>
<evidence type="ECO:0000313" key="3">
    <source>
        <dbReference type="Proteomes" id="UP000724874"/>
    </source>
</evidence>
<dbReference type="EMBL" id="JADNYJ010000334">
    <property type="protein sequence ID" value="KAF8870797.1"/>
    <property type="molecule type" value="Genomic_DNA"/>
</dbReference>
<dbReference type="Proteomes" id="UP000724874">
    <property type="component" value="Unassembled WGS sequence"/>
</dbReference>